<organism evidence="1 2">
    <name type="scientific">Streptomyces zhihengii</name>
    <dbReference type="NCBI Taxonomy" id="1818004"/>
    <lineage>
        <taxon>Bacteria</taxon>
        <taxon>Bacillati</taxon>
        <taxon>Actinomycetota</taxon>
        <taxon>Actinomycetes</taxon>
        <taxon>Kitasatosporales</taxon>
        <taxon>Streptomycetaceae</taxon>
        <taxon>Streptomyces</taxon>
    </lineage>
</organism>
<sequence>MLFLLAGASACTSPGQRELKKVATSDEVQQKRERAERELRRRAATIVKSGPWGPAARITVADSCAQGGGKNYLDRNAPKQPVLFCIMRLHLYFVVDRPVPEVLNDLRAMKVPTAWSEGSLRSAQQYLDSRAYEGPYPYPPSIGSFPGGEGLSWDAPGANPRTRLAEQCPGHKAVFRTCVSEPADLTLATLRERPGTLFEWTLHAGYHTVPGT</sequence>
<dbReference type="EMBL" id="JAFEJA010000003">
    <property type="protein sequence ID" value="MBM9624773.1"/>
    <property type="molecule type" value="Genomic_DNA"/>
</dbReference>
<reference evidence="1 2" key="1">
    <citation type="journal article" date="2016" name="Arch. Microbiol.">
        <title>Streptomyces zhihengii sp. nov., isolated from rhizospheric soil of Psammosilene tunicoides.</title>
        <authorList>
            <person name="Huang M.J."/>
            <person name="Fei J.J."/>
            <person name="Salam N."/>
            <person name="Kim C.J."/>
            <person name="Hozzein W.N."/>
            <person name="Xiao M."/>
            <person name="Huang H.Q."/>
            <person name="Li W.J."/>
        </authorList>
    </citation>
    <scope>NUCLEOTIDE SEQUENCE [LARGE SCALE GENOMIC DNA]</scope>
    <source>
        <strain evidence="1 2">YIM T102</strain>
    </source>
</reference>
<geneLocation type="plasmid" evidence="1">
    <name>unnamed1</name>
</geneLocation>
<evidence type="ECO:0000313" key="1">
    <source>
        <dbReference type="EMBL" id="MBM9624773.1"/>
    </source>
</evidence>
<dbReference type="RefSeq" id="WP_205378911.1">
    <property type="nucleotide sequence ID" value="NZ_JAFEJA010000003.1"/>
</dbReference>
<evidence type="ECO:0000313" key="2">
    <source>
        <dbReference type="Proteomes" id="UP000664109"/>
    </source>
</evidence>
<comment type="caution">
    <text evidence="1">The sequence shown here is derived from an EMBL/GenBank/DDBJ whole genome shotgun (WGS) entry which is preliminary data.</text>
</comment>
<accession>A0ABS2V4X0</accession>
<name>A0ABS2V4X0_9ACTN</name>
<keyword evidence="2" id="KW-1185">Reference proteome</keyword>
<dbReference type="Proteomes" id="UP000664109">
    <property type="component" value="Unassembled WGS sequence"/>
</dbReference>
<evidence type="ECO:0008006" key="3">
    <source>
        <dbReference type="Google" id="ProtNLM"/>
    </source>
</evidence>
<proteinExistence type="predicted"/>
<protein>
    <recommendedName>
        <fullName evidence="3">Lipoprotein</fullName>
    </recommendedName>
</protein>
<keyword evidence="1" id="KW-0614">Plasmid</keyword>
<gene>
    <name evidence="1" type="ORF">JE024_40340</name>
</gene>